<gene>
    <name evidence="1" type="ORF">EHF44_00440</name>
</gene>
<evidence type="ECO:0000313" key="2">
    <source>
        <dbReference type="Proteomes" id="UP000270411"/>
    </source>
</evidence>
<dbReference type="GeneID" id="60825074"/>
<dbReference type="Proteomes" id="UP000270411">
    <property type="component" value="Plasmid unnamed1"/>
</dbReference>
<name>A0A3G8GUV4_9BURK</name>
<dbReference type="OrthoDB" id="8961846at2"/>
<dbReference type="RefSeq" id="WP_017512638.1">
    <property type="nucleotide sequence ID" value="NZ_CP033968.1"/>
</dbReference>
<reference evidence="2" key="1">
    <citation type="submission" date="2018-11" db="EMBL/GenBank/DDBJ databases">
        <title>FDA dAtabase for Regulatory Grade micrObial Sequences (FDA-ARGOS): Supporting development and validation of Infectious Disease Dx tests.</title>
        <authorList>
            <person name="Goldberg B."/>
            <person name="Campos J."/>
            <person name="Tallon L."/>
            <person name="Sadzewicz L."/>
            <person name="Zhao X."/>
            <person name="Vavikolanu K."/>
            <person name="Mehta A."/>
            <person name="Aluvathingal J."/>
            <person name="Nadendla S."/>
            <person name="Geyer C."/>
            <person name="Nandy P."/>
            <person name="Yan Y."/>
            <person name="Sichtig H."/>
        </authorList>
    </citation>
    <scope>NUCLEOTIDE SEQUENCE [LARGE SCALE GENOMIC DNA]</scope>
    <source>
        <strain evidence="2">FDAARGOS_614</strain>
        <plasmid evidence="2">unnamed1</plasmid>
    </source>
</reference>
<geneLocation type="plasmid" evidence="1">
    <name>unnamed1</name>
</geneLocation>
<accession>A0A3G8GUV4</accession>
<sequence>MNQSELRDTFQNLGLPLSDVQELDPDSLFPGVSKWHVLIEAVEGTLVNLMANAAVSAVSSPLSVPIEFRLDGKPSKLEVWNVRLVSGVSLILSATVEPKPLTAGELDIRATVSVVSDQTLMPFVEELAVEGRRIEAIDRLRAEVKGVASAIESLLDGVKQPRATYIYRERLECTAMGWARPDTQQHAINS</sequence>
<organism evidence="1 2">
    <name type="scientific">Cupriavidus pauculus</name>
    <dbReference type="NCBI Taxonomy" id="82633"/>
    <lineage>
        <taxon>Bacteria</taxon>
        <taxon>Pseudomonadati</taxon>
        <taxon>Pseudomonadota</taxon>
        <taxon>Betaproteobacteria</taxon>
        <taxon>Burkholderiales</taxon>
        <taxon>Burkholderiaceae</taxon>
        <taxon>Cupriavidus</taxon>
    </lineage>
</organism>
<protein>
    <submittedName>
        <fullName evidence="1">Uncharacterized protein</fullName>
    </submittedName>
</protein>
<dbReference type="AlphaFoldDB" id="A0A3G8GUV4"/>
<proteinExistence type="predicted"/>
<dbReference type="EMBL" id="CP033968">
    <property type="protein sequence ID" value="AZG11991.1"/>
    <property type="molecule type" value="Genomic_DNA"/>
</dbReference>
<keyword evidence="1" id="KW-0614">Plasmid</keyword>
<dbReference type="KEGG" id="cpau:EHF44_00440"/>
<evidence type="ECO:0000313" key="1">
    <source>
        <dbReference type="EMBL" id="AZG11991.1"/>
    </source>
</evidence>